<dbReference type="AlphaFoldDB" id="A0A2T0S328"/>
<accession>A0A2T0S328</accession>
<dbReference type="EMBL" id="PVTE01000031">
    <property type="protein sequence ID" value="PRY27819.1"/>
    <property type="molecule type" value="Genomic_DNA"/>
</dbReference>
<dbReference type="Proteomes" id="UP000238375">
    <property type="component" value="Unassembled WGS sequence"/>
</dbReference>
<evidence type="ECO:0000256" key="1">
    <source>
        <dbReference type="SAM" id="Phobius"/>
    </source>
</evidence>
<dbReference type="Pfam" id="PF07863">
    <property type="entry name" value="CtnDOT_TraJ"/>
    <property type="match status" value="1"/>
</dbReference>
<gene>
    <name evidence="3" type="ORF">CLV58_13137</name>
</gene>
<feature type="transmembrane region" description="Helical" evidence="1">
    <location>
        <begin position="271"/>
        <end position="287"/>
    </location>
</feature>
<feature type="domain" description="Conjugative transposon TraJ C-terminal" evidence="2">
    <location>
        <begin position="11"/>
        <end position="336"/>
    </location>
</feature>
<comment type="caution">
    <text evidence="3">The sequence shown here is derived from an EMBL/GenBank/DDBJ whole genome shotgun (WGS) entry which is preliminary data.</text>
</comment>
<keyword evidence="4" id="KW-1185">Reference proteome</keyword>
<evidence type="ECO:0000313" key="3">
    <source>
        <dbReference type="EMBL" id="PRY27819.1"/>
    </source>
</evidence>
<feature type="transmembrane region" description="Helical" evidence="1">
    <location>
        <begin position="30"/>
        <end position="48"/>
    </location>
</feature>
<keyword evidence="1" id="KW-1133">Transmembrane helix</keyword>
<sequence>MLTLLLMAPDSIESALDTLLTTMYGQSSSFINLGKALGGFGSIMYLFYRIWGHMARNEEIDVFPLLRPVALALCLMFYTSLSGGIVSLSQKLDEGTQSLMTSQQSTVTQLNKQKDDLLKQRRNDLYQINPDLNGDGEMSWYDTMSSWVTGSAVATYLGNATEYYISKYFDEALKWLGEILYDTASIAIKFLQTFFLLVLIITGPITFGLACFEWFYGGLAAWLGRVIHLLLWLPLTNLLGGMLEQVHIVMLRQDILQLQNTPADEFTSLDFGLVAFYLLGTAGYLMIPKAASWIVESTGAGGAVGSLQQGLRTAGAAAGSVAGAGMGSARMASKAGSGMASLGSRLTNKI</sequence>
<protein>
    <submittedName>
        <fullName evidence="3">Conjugative transposon TraJ protein</fullName>
    </submittedName>
</protein>
<feature type="transmembrane region" description="Helical" evidence="1">
    <location>
        <begin position="229"/>
        <end position="251"/>
    </location>
</feature>
<dbReference type="InterPro" id="IPR012424">
    <property type="entry name" value="Conjugative_transposon_TraJ_C"/>
</dbReference>
<proteinExistence type="predicted"/>
<dbReference type="RefSeq" id="WP_106140432.1">
    <property type="nucleotide sequence ID" value="NZ_PVTE01000031.1"/>
</dbReference>
<evidence type="ECO:0000259" key="2">
    <source>
        <dbReference type="Pfam" id="PF07863"/>
    </source>
</evidence>
<feature type="transmembrane region" description="Helical" evidence="1">
    <location>
        <begin position="194"/>
        <end position="217"/>
    </location>
</feature>
<organism evidence="3 4">
    <name type="scientific">Spirosoma oryzae</name>
    <dbReference type="NCBI Taxonomy" id="1469603"/>
    <lineage>
        <taxon>Bacteria</taxon>
        <taxon>Pseudomonadati</taxon>
        <taxon>Bacteroidota</taxon>
        <taxon>Cytophagia</taxon>
        <taxon>Cytophagales</taxon>
        <taxon>Cytophagaceae</taxon>
        <taxon>Spirosoma</taxon>
    </lineage>
</organism>
<reference evidence="3 4" key="1">
    <citation type="submission" date="2018-03" db="EMBL/GenBank/DDBJ databases">
        <title>Genomic Encyclopedia of Archaeal and Bacterial Type Strains, Phase II (KMG-II): from individual species to whole genera.</title>
        <authorList>
            <person name="Goeker M."/>
        </authorList>
    </citation>
    <scope>NUCLEOTIDE SEQUENCE [LARGE SCALE GENOMIC DNA]</scope>
    <source>
        <strain evidence="3 4">DSM 28354</strain>
    </source>
</reference>
<keyword evidence="1" id="KW-0472">Membrane</keyword>
<keyword evidence="1" id="KW-0812">Transmembrane</keyword>
<name>A0A2T0S328_9BACT</name>
<feature type="transmembrane region" description="Helical" evidence="1">
    <location>
        <begin position="69"/>
        <end position="89"/>
    </location>
</feature>
<evidence type="ECO:0000313" key="4">
    <source>
        <dbReference type="Proteomes" id="UP000238375"/>
    </source>
</evidence>
<dbReference type="OrthoDB" id="1147144at2"/>